<dbReference type="Pfam" id="PF26640">
    <property type="entry name" value="DUF8212"/>
    <property type="match status" value="1"/>
</dbReference>
<dbReference type="GeneID" id="19978100"/>
<dbReference type="VEuPathDB" id="FungiDB:HMPREF1541_10761"/>
<dbReference type="OrthoDB" id="674604at2759"/>
<dbReference type="EMBL" id="KI635846">
    <property type="protein sequence ID" value="ETN44210.1"/>
    <property type="molecule type" value="Genomic_DNA"/>
</dbReference>
<accession>W2S6F5</accession>
<evidence type="ECO:0000259" key="1">
    <source>
        <dbReference type="Pfam" id="PF06985"/>
    </source>
</evidence>
<name>W2S6F5_CYPE1</name>
<evidence type="ECO:0000259" key="2">
    <source>
        <dbReference type="Pfam" id="PF26640"/>
    </source>
</evidence>
<evidence type="ECO:0000313" key="3">
    <source>
        <dbReference type="EMBL" id="ETN44210.1"/>
    </source>
</evidence>
<dbReference type="AlphaFoldDB" id="W2S6F5"/>
<proteinExistence type="predicted"/>
<dbReference type="RefSeq" id="XP_008713652.1">
    <property type="nucleotide sequence ID" value="XM_008715430.1"/>
</dbReference>
<dbReference type="PANTHER" id="PTHR10622">
    <property type="entry name" value="HET DOMAIN-CONTAINING PROTEIN"/>
    <property type="match status" value="1"/>
</dbReference>
<protein>
    <submittedName>
        <fullName evidence="3">Uncharacterized protein</fullName>
    </submittedName>
</protein>
<feature type="domain" description="DUF8212" evidence="2">
    <location>
        <begin position="245"/>
        <end position="271"/>
    </location>
</feature>
<dbReference type="InterPro" id="IPR010730">
    <property type="entry name" value="HET"/>
</dbReference>
<dbReference type="eggNOG" id="KOG4177">
    <property type="taxonomic scope" value="Eukaryota"/>
</dbReference>
<dbReference type="Proteomes" id="UP000030752">
    <property type="component" value="Unassembled WGS sequence"/>
</dbReference>
<sequence length="626" mass="70318">MRLLRCISLELEEFYDSDIPPYAILSHTWDKGQEVSFQEAIHLANAKESSLHAVDAAEKIKAKSGYHKIIQCARQAANDGLDYVWIDTCAIDKSSSAELSEAINSMYEWYQKSEVCYAHLADVLESRGEIEEQLAQSRWFRRGWCLQELLAPRRVRFFGRDWVYLGDKAGTVEHASSIIDLSRSISEITGIDGETLRDGNIERASVAKKMSWAARRQTSRREDMAYCLLGLFNINMPLLYGEGDKAFTRLQEEIIKTSADYSIFAWRNHKNEDPRVRYSGMLAPSVHAFVDAGSVIPVGTTRPYAMTNIGLRIELPLRNASSSRNRVICVLDCRFESGPSFQRLGVYLSEPWTFNSDIFSTSELEGRVHSSPLHELQGLARDNGESSPVATVELTVEESHRPRPALYVRNLPMPPDAKSTSLFLGTQQRLIYLRKIPIESHLRHNYPSQARELVRLWPLDAQGMAGIVLQPRRLGVDGLVLVLVEYQTEDEKPPYILQLATPGLFTQLSLSHLTTEKIAYMLSLCHTQGTAIQHGSSELNEPMWLTCKKAKRSFGDVLVVDLHDDLLNGLLAPGSIPAVTLSGVPTNRNSGAASQVKPLEGSVMPFSMCLRIQFSSRDEFNEYFGT</sequence>
<dbReference type="HOGENOM" id="CLU_436788_0_0_1"/>
<organism evidence="3 4">
    <name type="scientific">Cyphellophora europaea (strain CBS 101466)</name>
    <name type="common">Phialophora europaea</name>
    <dbReference type="NCBI Taxonomy" id="1220924"/>
    <lineage>
        <taxon>Eukaryota</taxon>
        <taxon>Fungi</taxon>
        <taxon>Dikarya</taxon>
        <taxon>Ascomycota</taxon>
        <taxon>Pezizomycotina</taxon>
        <taxon>Eurotiomycetes</taxon>
        <taxon>Chaetothyriomycetidae</taxon>
        <taxon>Chaetothyriales</taxon>
        <taxon>Cyphellophoraceae</taxon>
        <taxon>Cyphellophora</taxon>
    </lineage>
</organism>
<dbReference type="STRING" id="1220924.W2S6F5"/>
<feature type="domain" description="Heterokaryon incompatibility" evidence="1">
    <location>
        <begin position="22"/>
        <end position="124"/>
    </location>
</feature>
<dbReference type="InterPro" id="IPR058525">
    <property type="entry name" value="DUF8212"/>
</dbReference>
<gene>
    <name evidence="3" type="ORF">HMPREF1541_10761</name>
</gene>
<dbReference type="PANTHER" id="PTHR10622:SF10">
    <property type="entry name" value="HET DOMAIN-CONTAINING PROTEIN"/>
    <property type="match status" value="1"/>
</dbReference>
<dbReference type="Pfam" id="PF06985">
    <property type="entry name" value="HET"/>
    <property type="match status" value="1"/>
</dbReference>
<dbReference type="InParanoid" id="W2S6F5"/>
<reference evidence="3 4" key="1">
    <citation type="submission" date="2013-03" db="EMBL/GenBank/DDBJ databases">
        <title>The Genome Sequence of Phialophora europaea CBS 101466.</title>
        <authorList>
            <consortium name="The Broad Institute Genomics Platform"/>
            <person name="Cuomo C."/>
            <person name="de Hoog S."/>
            <person name="Gorbushina A."/>
            <person name="Walker B."/>
            <person name="Young S.K."/>
            <person name="Zeng Q."/>
            <person name="Gargeya S."/>
            <person name="Fitzgerald M."/>
            <person name="Haas B."/>
            <person name="Abouelleil A."/>
            <person name="Allen A.W."/>
            <person name="Alvarado L."/>
            <person name="Arachchi H.M."/>
            <person name="Berlin A.M."/>
            <person name="Chapman S.B."/>
            <person name="Gainer-Dewar J."/>
            <person name="Goldberg J."/>
            <person name="Griggs A."/>
            <person name="Gujja S."/>
            <person name="Hansen M."/>
            <person name="Howarth C."/>
            <person name="Imamovic A."/>
            <person name="Ireland A."/>
            <person name="Larimer J."/>
            <person name="McCowan C."/>
            <person name="Murphy C."/>
            <person name="Pearson M."/>
            <person name="Poon T.W."/>
            <person name="Priest M."/>
            <person name="Roberts A."/>
            <person name="Saif S."/>
            <person name="Shea T."/>
            <person name="Sisk P."/>
            <person name="Sykes S."/>
            <person name="Wortman J."/>
            <person name="Nusbaum C."/>
            <person name="Birren B."/>
        </authorList>
    </citation>
    <scope>NUCLEOTIDE SEQUENCE [LARGE SCALE GENOMIC DNA]</scope>
    <source>
        <strain evidence="3 4">CBS 101466</strain>
    </source>
</reference>
<evidence type="ECO:0000313" key="4">
    <source>
        <dbReference type="Proteomes" id="UP000030752"/>
    </source>
</evidence>
<keyword evidence="4" id="KW-1185">Reference proteome</keyword>